<keyword evidence="10" id="KW-1185">Reference proteome</keyword>
<dbReference type="InterPro" id="IPR050131">
    <property type="entry name" value="Peptidase_S8_subtilisin-like"/>
</dbReference>
<dbReference type="InterPro" id="IPR017317">
    <property type="entry name" value="Pept_S8_subtilisin_bacteroid-2"/>
</dbReference>
<accession>A0ABW4WY65</accession>
<dbReference type="PROSITE" id="PS00136">
    <property type="entry name" value="SUBTILASE_ASP"/>
    <property type="match status" value="1"/>
</dbReference>
<sequence>MRLLLLYIFFLLPLPATFGQGQTSEDVEGQKRLIYFTDKVNTPYSITEPEQFLSSKAIERRSRQNIAVTARDLPVDPAYVAAIKQLGVEVWYTSRWFNAAVIQCIDEQLHQVEALPYVRSSRTLNSVLYPQQARESSLRLKTEQEFASAAAAELDSSDYSQAFHQLNMLGALDLQTAGYRGEGMTIAVLDTGFPAVNTITAFSHLFGNNQLKGTFDFVLKQQDVFTGNSHGTSVLSTMAAYAPGELIGTAYKANYLLFKTEDVTSEQQMEEINWLLAAEFADSAGADVLNSSLGYTTFDSPSVSYTYDQLNGYEALVTKAADFAAAVGMLVVVSAGNDGNKSWRYVSAPADADSVLTVGAVDSLGIRASFSSFGPTADGRIKPDVVALGTRVAVLNALGIVIRSNGTSFSGPVIAGFATGIWQAYPQKTNTEIIELLKQSGSNATSPDNAIGYGVPSYTRMQAPAGLFAASENDHILITNPVHQKEIVLTLNQYWVQKQVVVTIFDTTGKLIFKQTFPPNISRYVLGLQPAILKQGLYLCRVRSGSRSSTLRFIKL</sequence>
<evidence type="ECO:0000256" key="1">
    <source>
        <dbReference type="ARBA" id="ARBA00011073"/>
    </source>
</evidence>
<comment type="caution">
    <text evidence="9">The sequence shown here is derived from an EMBL/GenBank/DDBJ whole genome shotgun (WGS) entry which is preliminary data.</text>
</comment>
<evidence type="ECO:0000256" key="2">
    <source>
        <dbReference type="ARBA" id="ARBA00022670"/>
    </source>
</evidence>
<dbReference type="NCBIfam" id="TIGR04183">
    <property type="entry name" value="Por_Secre_tail"/>
    <property type="match status" value="1"/>
</dbReference>
<dbReference type="CDD" id="cd07493">
    <property type="entry name" value="Peptidases_S8_9"/>
    <property type="match status" value="1"/>
</dbReference>
<dbReference type="Gene3D" id="3.40.50.200">
    <property type="entry name" value="Peptidase S8/S53 domain"/>
    <property type="match status" value="1"/>
</dbReference>
<feature type="signal peptide" evidence="7">
    <location>
        <begin position="1"/>
        <end position="18"/>
    </location>
</feature>
<keyword evidence="7" id="KW-0732">Signal</keyword>
<proteinExistence type="inferred from homology"/>
<evidence type="ECO:0000256" key="5">
    <source>
        <dbReference type="PROSITE-ProRule" id="PRU01240"/>
    </source>
</evidence>
<dbReference type="Proteomes" id="UP001597369">
    <property type="component" value="Unassembled WGS sequence"/>
</dbReference>
<evidence type="ECO:0000256" key="6">
    <source>
        <dbReference type="RuleBase" id="RU003355"/>
    </source>
</evidence>
<evidence type="ECO:0000256" key="3">
    <source>
        <dbReference type="ARBA" id="ARBA00022801"/>
    </source>
</evidence>
<comment type="similarity">
    <text evidence="1 5 6">Belongs to the peptidase S8 family.</text>
</comment>
<dbReference type="PIRSF" id="PIRSF037903">
    <property type="entry name" value="Subtilisin_rel_GFO_2223"/>
    <property type="match status" value="1"/>
</dbReference>
<name>A0ABW4WY65_9BACT</name>
<dbReference type="RefSeq" id="WP_229958079.1">
    <property type="nucleotide sequence ID" value="NZ_JAJJWI010000002.1"/>
</dbReference>
<dbReference type="InterPro" id="IPR036852">
    <property type="entry name" value="Peptidase_S8/S53_dom_sf"/>
</dbReference>
<feature type="domain" description="Peptidase S8/S53" evidence="8">
    <location>
        <begin position="181"/>
        <end position="454"/>
    </location>
</feature>
<dbReference type="EMBL" id="JBHUHV010000037">
    <property type="protein sequence ID" value="MFD2067579.1"/>
    <property type="molecule type" value="Genomic_DNA"/>
</dbReference>
<dbReference type="PANTHER" id="PTHR43806">
    <property type="entry name" value="PEPTIDASE S8"/>
    <property type="match status" value="1"/>
</dbReference>
<dbReference type="PROSITE" id="PS51892">
    <property type="entry name" value="SUBTILASE"/>
    <property type="match status" value="1"/>
</dbReference>
<dbReference type="InterPro" id="IPR000209">
    <property type="entry name" value="Peptidase_S8/S53_dom"/>
</dbReference>
<dbReference type="InterPro" id="IPR023828">
    <property type="entry name" value="Peptidase_S8_Ser-AS"/>
</dbReference>
<evidence type="ECO:0000313" key="9">
    <source>
        <dbReference type="EMBL" id="MFD2067579.1"/>
    </source>
</evidence>
<dbReference type="InterPro" id="IPR015500">
    <property type="entry name" value="Peptidase_S8_subtilisin-rel"/>
</dbReference>
<keyword evidence="4 5" id="KW-0720">Serine protease</keyword>
<feature type="chain" id="PRO_5047030548" evidence="7">
    <location>
        <begin position="19"/>
        <end position="556"/>
    </location>
</feature>
<evidence type="ECO:0000259" key="8">
    <source>
        <dbReference type="Pfam" id="PF00082"/>
    </source>
</evidence>
<dbReference type="PROSITE" id="PS00138">
    <property type="entry name" value="SUBTILASE_SER"/>
    <property type="match status" value="1"/>
</dbReference>
<evidence type="ECO:0000256" key="7">
    <source>
        <dbReference type="SAM" id="SignalP"/>
    </source>
</evidence>
<dbReference type="InterPro" id="IPR023827">
    <property type="entry name" value="Peptidase_S8_Asp-AS"/>
</dbReference>
<protein>
    <submittedName>
        <fullName evidence="9">S8 family serine peptidase</fullName>
    </submittedName>
</protein>
<dbReference type="SUPFAM" id="SSF52743">
    <property type="entry name" value="Subtilisin-like"/>
    <property type="match status" value="1"/>
</dbReference>
<keyword evidence="3 5" id="KW-0378">Hydrolase</keyword>
<evidence type="ECO:0000313" key="10">
    <source>
        <dbReference type="Proteomes" id="UP001597369"/>
    </source>
</evidence>
<evidence type="ECO:0000256" key="4">
    <source>
        <dbReference type="ARBA" id="ARBA00022825"/>
    </source>
</evidence>
<organism evidence="9 10">
    <name type="scientific">Pontibacter silvestris</name>
    <dbReference type="NCBI Taxonomy" id="2305183"/>
    <lineage>
        <taxon>Bacteria</taxon>
        <taxon>Pseudomonadati</taxon>
        <taxon>Bacteroidota</taxon>
        <taxon>Cytophagia</taxon>
        <taxon>Cytophagales</taxon>
        <taxon>Hymenobacteraceae</taxon>
        <taxon>Pontibacter</taxon>
    </lineage>
</organism>
<dbReference type="Pfam" id="PF00082">
    <property type="entry name" value="Peptidase_S8"/>
    <property type="match status" value="1"/>
</dbReference>
<feature type="active site" description="Charge relay system" evidence="5">
    <location>
        <position position="190"/>
    </location>
</feature>
<feature type="active site" description="Charge relay system" evidence="5">
    <location>
        <position position="230"/>
    </location>
</feature>
<reference evidence="10" key="1">
    <citation type="journal article" date="2019" name="Int. J. Syst. Evol. Microbiol.">
        <title>The Global Catalogue of Microorganisms (GCM) 10K type strain sequencing project: providing services to taxonomists for standard genome sequencing and annotation.</title>
        <authorList>
            <consortium name="The Broad Institute Genomics Platform"/>
            <consortium name="The Broad Institute Genome Sequencing Center for Infectious Disease"/>
            <person name="Wu L."/>
            <person name="Ma J."/>
        </authorList>
    </citation>
    <scope>NUCLEOTIDE SEQUENCE [LARGE SCALE GENOMIC DNA]</scope>
    <source>
        <strain evidence="10">JCM 16545</strain>
    </source>
</reference>
<gene>
    <name evidence="9" type="ORF">ACFSKU_11850</name>
</gene>
<feature type="active site" description="Charge relay system" evidence="5">
    <location>
        <position position="408"/>
    </location>
</feature>
<dbReference type="PANTHER" id="PTHR43806:SF67">
    <property type="entry name" value="EGF-LIKE DOMAIN-CONTAINING PROTEIN"/>
    <property type="match status" value="1"/>
</dbReference>
<keyword evidence="2 5" id="KW-0645">Protease</keyword>
<dbReference type="InterPro" id="IPR026444">
    <property type="entry name" value="Secre_tail"/>
</dbReference>
<dbReference type="PRINTS" id="PR00723">
    <property type="entry name" value="SUBTILISIN"/>
</dbReference>